<name>A0A9D2KJS5_9FIRM</name>
<keyword evidence="1" id="KW-0472">Membrane</keyword>
<feature type="domain" description="TadE-like" evidence="2">
    <location>
        <begin position="11"/>
        <end position="52"/>
    </location>
</feature>
<dbReference type="EMBL" id="DXAK01000040">
    <property type="protein sequence ID" value="HJA06946.1"/>
    <property type="molecule type" value="Genomic_DNA"/>
</dbReference>
<dbReference type="Proteomes" id="UP000824223">
    <property type="component" value="Unassembled WGS sequence"/>
</dbReference>
<accession>A0A9D2KJS5</accession>
<dbReference type="AlphaFoldDB" id="A0A9D2KJS5"/>
<comment type="caution">
    <text evidence="3">The sequence shown here is derived from an EMBL/GenBank/DDBJ whole genome shotgun (WGS) entry which is preliminary data.</text>
</comment>
<protein>
    <submittedName>
        <fullName evidence="3">Pilus assembly protein</fullName>
    </submittedName>
</protein>
<reference evidence="3" key="1">
    <citation type="journal article" date="2021" name="PeerJ">
        <title>Extensive microbial diversity within the chicken gut microbiome revealed by metagenomics and culture.</title>
        <authorList>
            <person name="Gilroy R."/>
            <person name="Ravi A."/>
            <person name="Getino M."/>
            <person name="Pursley I."/>
            <person name="Horton D.L."/>
            <person name="Alikhan N.F."/>
            <person name="Baker D."/>
            <person name="Gharbi K."/>
            <person name="Hall N."/>
            <person name="Watson M."/>
            <person name="Adriaenssens E.M."/>
            <person name="Foster-Nyarko E."/>
            <person name="Jarju S."/>
            <person name="Secka A."/>
            <person name="Antonio M."/>
            <person name="Oren A."/>
            <person name="Chaudhuri R.R."/>
            <person name="La Ragione R."/>
            <person name="Hildebrand F."/>
            <person name="Pallen M.J."/>
        </authorList>
    </citation>
    <scope>NUCLEOTIDE SEQUENCE</scope>
    <source>
        <strain evidence="3">ChiSjej2B20-11307</strain>
    </source>
</reference>
<evidence type="ECO:0000256" key="1">
    <source>
        <dbReference type="SAM" id="Phobius"/>
    </source>
</evidence>
<evidence type="ECO:0000313" key="4">
    <source>
        <dbReference type="Proteomes" id="UP000824223"/>
    </source>
</evidence>
<organism evidence="3 4">
    <name type="scientific">Candidatus Mediterraneibacter pullicola</name>
    <dbReference type="NCBI Taxonomy" id="2838682"/>
    <lineage>
        <taxon>Bacteria</taxon>
        <taxon>Bacillati</taxon>
        <taxon>Bacillota</taxon>
        <taxon>Clostridia</taxon>
        <taxon>Lachnospirales</taxon>
        <taxon>Lachnospiraceae</taxon>
        <taxon>Mediterraneibacter</taxon>
    </lineage>
</organism>
<evidence type="ECO:0000313" key="3">
    <source>
        <dbReference type="EMBL" id="HJA06946.1"/>
    </source>
</evidence>
<proteinExistence type="predicted"/>
<keyword evidence="1" id="KW-0812">Transmembrane</keyword>
<dbReference type="Pfam" id="PF07811">
    <property type="entry name" value="TadE"/>
    <property type="match status" value="1"/>
</dbReference>
<keyword evidence="1" id="KW-1133">Transmembrane helix</keyword>
<feature type="transmembrane region" description="Helical" evidence="1">
    <location>
        <begin position="17"/>
        <end position="38"/>
    </location>
</feature>
<evidence type="ECO:0000259" key="2">
    <source>
        <dbReference type="Pfam" id="PF07811"/>
    </source>
</evidence>
<reference evidence="3" key="2">
    <citation type="submission" date="2021-04" db="EMBL/GenBank/DDBJ databases">
        <authorList>
            <person name="Gilroy R."/>
        </authorList>
    </citation>
    <scope>NUCLEOTIDE SEQUENCE</scope>
    <source>
        <strain evidence="3">ChiSjej2B20-11307</strain>
    </source>
</reference>
<sequence>METIKGKYVNGSSVVEMAYIMPLFLGLFVILIHAVFYYHDKAVINGAAAETAVLGAQADRNAIADYDLEGFFYDRTKGKLIYMRSIEVSVELGEEAVTVTARVNRSIMRLSICQKAVIARPEKKIRQMERIT</sequence>
<dbReference type="InterPro" id="IPR012495">
    <property type="entry name" value="TadE-like_dom"/>
</dbReference>
<gene>
    <name evidence="3" type="ORF">H9798_07395</name>
</gene>